<sequence>MVKINPKIDQSTRHNHLQGQSVAPAAFRHVICIYCPIAKRRTANVPIVVAQDIFQSIANCYASGIVDSRVEASLLPHSLYTKWIGRPLSTLNAQLLSFNNTEIAGLRGQFTATIEYNGRRAKFLLKKNGHLGEDNDELARNYANYNNYNKEYDDDDCWRGLELSRKLLSVRMYEKSDDVVTKPLLGFGGAGRASKDGICGRLPILRSTAAWWWLYLVSLSRGRPWQVGAAVAAAVLSNSAGGFGIDDADVEQIDAKVVTPIHCLQGEQMVKTVPFKRPIRIVAKKGPFAVGFPYKLIG</sequence>
<protein>
    <submittedName>
        <fullName evidence="2">Uncharacterized protein</fullName>
    </submittedName>
</protein>
<dbReference type="WBParaSite" id="nRc.2.0.1.t43097-RA">
    <property type="protein sequence ID" value="nRc.2.0.1.t43097-RA"/>
    <property type="gene ID" value="nRc.2.0.1.g43097"/>
</dbReference>
<evidence type="ECO:0000313" key="1">
    <source>
        <dbReference type="Proteomes" id="UP000887565"/>
    </source>
</evidence>
<dbReference type="AlphaFoldDB" id="A0A915KVY4"/>
<proteinExistence type="predicted"/>
<reference evidence="2" key="1">
    <citation type="submission" date="2022-11" db="UniProtKB">
        <authorList>
            <consortium name="WormBaseParasite"/>
        </authorList>
    </citation>
    <scope>IDENTIFICATION</scope>
</reference>
<keyword evidence="1" id="KW-1185">Reference proteome</keyword>
<dbReference type="Proteomes" id="UP000887565">
    <property type="component" value="Unplaced"/>
</dbReference>
<name>A0A915KVY4_ROMCU</name>
<accession>A0A915KVY4</accession>
<organism evidence="1 2">
    <name type="scientific">Romanomermis culicivorax</name>
    <name type="common">Nematode worm</name>
    <dbReference type="NCBI Taxonomy" id="13658"/>
    <lineage>
        <taxon>Eukaryota</taxon>
        <taxon>Metazoa</taxon>
        <taxon>Ecdysozoa</taxon>
        <taxon>Nematoda</taxon>
        <taxon>Enoplea</taxon>
        <taxon>Dorylaimia</taxon>
        <taxon>Mermithida</taxon>
        <taxon>Mermithoidea</taxon>
        <taxon>Mermithidae</taxon>
        <taxon>Romanomermis</taxon>
    </lineage>
</organism>
<evidence type="ECO:0000313" key="2">
    <source>
        <dbReference type="WBParaSite" id="nRc.2.0.1.t43097-RA"/>
    </source>
</evidence>